<evidence type="ECO:0000259" key="2">
    <source>
        <dbReference type="Pfam" id="PF25917"/>
    </source>
</evidence>
<reference evidence="5 6" key="1">
    <citation type="journal article" date="2019" name="Lett. Appl. Microbiol.">
        <title>A case of 'blown pack' spoilage of vacuum-packaged pork likely associated with Clostridium estertheticum in Canada.</title>
        <authorList>
            <person name="Zhang P."/>
            <person name="Ward P."/>
            <person name="McMullen L.M."/>
            <person name="Yang X."/>
        </authorList>
    </citation>
    <scope>NUCLEOTIDE SEQUENCE [LARGE SCALE GENOMIC DNA]</scope>
    <source>
        <strain evidence="5 6">MA19</strain>
    </source>
</reference>
<dbReference type="Gene3D" id="2.40.420.20">
    <property type="match status" value="1"/>
</dbReference>
<dbReference type="Gene3D" id="1.10.287.470">
    <property type="entry name" value="Helix hairpin bin"/>
    <property type="match status" value="1"/>
</dbReference>
<evidence type="ECO:0000256" key="1">
    <source>
        <dbReference type="ARBA" id="ARBA00009477"/>
    </source>
</evidence>
<dbReference type="EMBL" id="SPSF01000042">
    <property type="protein sequence ID" value="MPQ63877.1"/>
    <property type="molecule type" value="Genomic_DNA"/>
</dbReference>
<dbReference type="PANTHER" id="PTHR30469:SF15">
    <property type="entry name" value="HLYD FAMILY OF SECRETION PROTEINS"/>
    <property type="match status" value="1"/>
</dbReference>
<feature type="domain" description="CusB-like beta-barrel" evidence="3">
    <location>
        <begin position="268"/>
        <end position="337"/>
    </location>
</feature>
<dbReference type="Pfam" id="PF25954">
    <property type="entry name" value="Beta-barrel_RND_2"/>
    <property type="match status" value="1"/>
</dbReference>
<dbReference type="PANTHER" id="PTHR30469">
    <property type="entry name" value="MULTIDRUG RESISTANCE PROTEIN MDTA"/>
    <property type="match status" value="1"/>
</dbReference>
<dbReference type="RefSeq" id="WP_152753273.1">
    <property type="nucleotide sequence ID" value="NZ_SPSE01000043.1"/>
</dbReference>
<proteinExistence type="inferred from homology"/>
<dbReference type="PROSITE" id="PS51257">
    <property type="entry name" value="PROKAR_LIPOPROTEIN"/>
    <property type="match status" value="1"/>
</dbReference>
<comment type="caution">
    <text evidence="5">The sequence shown here is derived from an EMBL/GenBank/DDBJ whole genome shotgun (WGS) entry which is preliminary data.</text>
</comment>
<evidence type="ECO:0000259" key="4">
    <source>
        <dbReference type="Pfam" id="PF25989"/>
    </source>
</evidence>
<protein>
    <submittedName>
        <fullName evidence="5">Efflux RND transporter periplasmic adaptor subunit</fullName>
    </submittedName>
</protein>
<name>A0A5N7J563_9CLOT</name>
<dbReference type="Proteomes" id="UP000342249">
    <property type="component" value="Unassembled WGS sequence"/>
</dbReference>
<dbReference type="InterPro" id="IPR058625">
    <property type="entry name" value="MdtA-like_BSH"/>
</dbReference>
<dbReference type="InterPro" id="IPR058637">
    <property type="entry name" value="YknX-like_C"/>
</dbReference>
<dbReference type="NCBIfam" id="TIGR01730">
    <property type="entry name" value="RND_mfp"/>
    <property type="match status" value="1"/>
</dbReference>
<sequence length="415" mass="43933">MMKLKGIKGFLLISLTLSITLIGVGCGNKDVSVASNDISKNVKASPVSISSITTTTKYGSKLATSSQTVVTSKIAGKVSGVNVDVGQSVNKGDILFTLDRLELTAQYNVAKAALDTANANLDKTSGSGYEQQLIPANSTLNIAKTTYNDAKNNYNTIHQQYNIGDSAKSELDAAKSKMDSASLQVSAASDSLALLKSKTGPQTDAAAEGQVQQAKASLDLAQIQMDNASITSPINGVISERNVEVGEVVSSAVSAFTIIDASSLRSEVAMTDKDVIKVKVNQKIPVQISSMNNKIVQGIVDTISPSADAKTQLYTVKVKIENPSNLLKPGMIVRVEFPDVVKTDISVVPNGAIFTENSVQYVYIVDATRLKKKQVVVGISNTLQTEIVSGIKLGDQVITEGQSFLNEGQKVKIVK</sequence>
<evidence type="ECO:0000259" key="3">
    <source>
        <dbReference type="Pfam" id="PF25954"/>
    </source>
</evidence>
<dbReference type="GO" id="GO:1990281">
    <property type="term" value="C:efflux pump complex"/>
    <property type="evidence" value="ECO:0007669"/>
    <property type="project" value="TreeGrafter"/>
</dbReference>
<dbReference type="GO" id="GO:0015562">
    <property type="term" value="F:efflux transmembrane transporter activity"/>
    <property type="evidence" value="ECO:0007669"/>
    <property type="project" value="TreeGrafter"/>
</dbReference>
<organism evidence="5 6">
    <name type="scientific">Clostridium estertheticum</name>
    <dbReference type="NCBI Taxonomy" id="238834"/>
    <lineage>
        <taxon>Bacteria</taxon>
        <taxon>Bacillati</taxon>
        <taxon>Bacillota</taxon>
        <taxon>Clostridia</taxon>
        <taxon>Eubacteriales</taxon>
        <taxon>Clostridiaceae</taxon>
        <taxon>Clostridium</taxon>
    </lineage>
</organism>
<dbReference type="Pfam" id="PF25989">
    <property type="entry name" value="YknX_C"/>
    <property type="match status" value="1"/>
</dbReference>
<dbReference type="AlphaFoldDB" id="A0A5N7J563"/>
<gene>
    <name evidence="5" type="ORF">E4V82_17410</name>
</gene>
<dbReference type="Gene3D" id="2.40.50.100">
    <property type="match status" value="1"/>
</dbReference>
<dbReference type="Gene3D" id="2.40.30.170">
    <property type="match status" value="1"/>
</dbReference>
<dbReference type="Pfam" id="PF25917">
    <property type="entry name" value="BSH_RND"/>
    <property type="match status" value="1"/>
</dbReference>
<evidence type="ECO:0000313" key="5">
    <source>
        <dbReference type="EMBL" id="MPQ63877.1"/>
    </source>
</evidence>
<dbReference type="InterPro" id="IPR006143">
    <property type="entry name" value="RND_pump_MFP"/>
</dbReference>
<accession>A0A5N7J563</accession>
<evidence type="ECO:0000313" key="6">
    <source>
        <dbReference type="Proteomes" id="UP000342249"/>
    </source>
</evidence>
<feature type="domain" description="Multidrug resistance protein MdtA-like barrel-sandwich hybrid" evidence="2">
    <location>
        <begin position="69"/>
        <end position="259"/>
    </location>
</feature>
<dbReference type="InterPro" id="IPR058792">
    <property type="entry name" value="Beta-barrel_RND_2"/>
</dbReference>
<comment type="similarity">
    <text evidence="1">Belongs to the membrane fusion protein (MFP) (TC 8.A.1) family.</text>
</comment>
<feature type="domain" description="YknX-like C-terminal permuted SH3-like" evidence="4">
    <location>
        <begin position="347"/>
        <end position="413"/>
    </location>
</feature>
<dbReference type="SUPFAM" id="SSF111369">
    <property type="entry name" value="HlyD-like secretion proteins"/>
    <property type="match status" value="2"/>
</dbReference>